<evidence type="ECO:0000256" key="8">
    <source>
        <dbReference type="ARBA" id="ARBA00038120"/>
    </source>
</evidence>
<evidence type="ECO:0000256" key="2">
    <source>
        <dbReference type="ARBA" id="ARBA00022475"/>
    </source>
</evidence>
<evidence type="ECO:0000256" key="3">
    <source>
        <dbReference type="ARBA" id="ARBA00022676"/>
    </source>
</evidence>
<proteinExistence type="inferred from homology"/>
<feature type="domain" description="Glycosyltransferase 2-like" evidence="10">
    <location>
        <begin position="7"/>
        <end position="157"/>
    </location>
</feature>
<comment type="similarity">
    <text evidence="8">Belongs to the glycosyltransferase 2 family. CrtQ subfamily.</text>
</comment>
<comment type="pathway">
    <text evidence="7">Carotenoid biosynthesis; staphyloxanthin biosynthesis; staphyloxanthin from farnesyl diphosphate: step 4/5.</text>
</comment>
<evidence type="ECO:0000313" key="12">
    <source>
        <dbReference type="Proteomes" id="UP000266915"/>
    </source>
</evidence>
<evidence type="ECO:0000256" key="5">
    <source>
        <dbReference type="ARBA" id="ARBA00023136"/>
    </source>
</evidence>
<evidence type="ECO:0000259" key="10">
    <source>
        <dbReference type="Pfam" id="PF00535"/>
    </source>
</evidence>
<dbReference type="PANTHER" id="PTHR43646:SF2">
    <property type="entry name" value="GLYCOSYLTRANSFERASE 2-LIKE DOMAIN-CONTAINING PROTEIN"/>
    <property type="match status" value="1"/>
</dbReference>
<keyword evidence="12" id="KW-1185">Reference proteome</keyword>
<keyword evidence="4 11" id="KW-0808">Transferase</keyword>
<organism evidence="11 12">
    <name type="scientific">Plantibacter flavus</name>
    <dbReference type="NCBI Taxonomy" id="150123"/>
    <lineage>
        <taxon>Bacteria</taxon>
        <taxon>Bacillati</taxon>
        <taxon>Actinomycetota</taxon>
        <taxon>Actinomycetes</taxon>
        <taxon>Micrococcales</taxon>
        <taxon>Microbacteriaceae</taxon>
        <taxon>Plantibacter</taxon>
    </lineage>
</organism>
<dbReference type="GO" id="GO:0005886">
    <property type="term" value="C:plasma membrane"/>
    <property type="evidence" value="ECO:0007669"/>
    <property type="project" value="UniProtKB-SubCell"/>
</dbReference>
<comment type="caution">
    <text evidence="11">The sequence shown here is derived from an EMBL/GenBank/DDBJ whole genome shotgun (WGS) entry which is preliminary data.</text>
</comment>
<dbReference type="Pfam" id="PF00535">
    <property type="entry name" value="Glycos_transf_2"/>
    <property type="match status" value="1"/>
</dbReference>
<keyword evidence="2" id="KW-1003">Cell membrane</keyword>
<evidence type="ECO:0000256" key="9">
    <source>
        <dbReference type="ARBA" id="ARBA00040345"/>
    </source>
</evidence>
<dbReference type="GO" id="GO:0016757">
    <property type="term" value="F:glycosyltransferase activity"/>
    <property type="evidence" value="ECO:0007669"/>
    <property type="project" value="UniProtKB-KW"/>
</dbReference>
<dbReference type="PANTHER" id="PTHR43646">
    <property type="entry name" value="GLYCOSYLTRANSFERASE"/>
    <property type="match status" value="1"/>
</dbReference>
<evidence type="ECO:0000313" key="11">
    <source>
        <dbReference type="EMBL" id="ROR82739.1"/>
    </source>
</evidence>
<comment type="subcellular location">
    <subcellularLocation>
        <location evidence="1">Cell membrane</location>
    </subcellularLocation>
</comment>
<dbReference type="Gene3D" id="3.90.550.10">
    <property type="entry name" value="Spore Coat Polysaccharide Biosynthesis Protein SpsA, Chain A"/>
    <property type="match status" value="1"/>
</dbReference>
<keyword evidence="5" id="KW-0472">Membrane</keyword>
<reference evidence="11 12" key="1">
    <citation type="submission" date="2018-11" db="EMBL/GenBank/DDBJ databases">
        <title>Sequencing the genomes of 1000 actinobacteria strains.</title>
        <authorList>
            <person name="Klenk H.-P."/>
        </authorList>
    </citation>
    <scope>NUCLEOTIDE SEQUENCE [LARGE SCALE GENOMIC DNA]</scope>
    <source>
        <strain evidence="11 12">DSM 14012</strain>
    </source>
</reference>
<evidence type="ECO:0000256" key="7">
    <source>
        <dbReference type="ARBA" id="ARBA00037904"/>
    </source>
</evidence>
<dbReference type="InterPro" id="IPR029044">
    <property type="entry name" value="Nucleotide-diphossugar_trans"/>
</dbReference>
<evidence type="ECO:0000256" key="4">
    <source>
        <dbReference type="ARBA" id="ARBA00022679"/>
    </source>
</evidence>
<dbReference type="EMBL" id="RKHL01000001">
    <property type="protein sequence ID" value="ROR82739.1"/>
    <property type="molecule type" value="Genomic_DNA"/>
</dbReference>
<protein>
    <recommendedName>
        <fullName evidence="9">4,4'-diaponeurosporenoate glycosyltransferase</fullName>
    </recommendedName>
</protein>
<sequence length="247" mass="26204">MLRRIDAVVPAHDEEELIGACLDALLIARSAVLRVRPELQVGIVVVLDDCRDDTARIVRARLAGFGPEEAVTVVIDERSVGAARRAGVAAAVGSGAGGSGAVGSAAADVSERWIANTDADSRVPEDWFSVHADAFDDGVDVLLGTVRPAFTDFSEDDVERWSLTHPPGHLPGNVHGANLGVRADRLDELGGFRELAEHEDVDLVERARASGLQVVPTLDAPVETSGRRRGRTPGGYAAFLAETYPRS</sequence>
<keyword evidence="3" id="KW-0328">Glycosyltransferase</keyword>
<gene>
    <name evidence="11" type="ORF">EDD42_2835</name>
</gene>
<dbReference type="Proteomes" id="UP000266915">
    <property type="component" value="Unassembled WGS sequence"/>
</dbReference>
<comment type="function">
    <text evidence="6">Catalyzes the glycosylation of 4,4'-diaponeurosporenoate, i.e. the esterification of glucose at the C1'' position with the carboxyl group of 4,4'-diaponeurosporenic acid, to form glycosyl-4,4'-diaponeurosporenoate. This is a step in the biosynthesis of staphyloxanthin, an orange pigment present in most staphylococci strains.</text>
</comment>
<evidence type="ECO:0000256" key="6">
    <source>
        <dbReference type="ARBA" id="ARBA00037281"/>
    </source>
</evidence>
<accession>A0A3N2C5F6</accession>
<dbReference type="SUPFAM" id="SSF53448">
    <property type="entry name" value="Nucleotide-diphospho-sugar transferases"/>
    <property type="match status" value="1"/>
</dbReference>
<name>A0A3N2C5F6_9MICO</name>
<dbReference type="AlphaFoldDB" id="A0A3N2C5F6"/>
<dbReference type="InterPro" id="IPR001173">
    <property type="entry name" value="Glyco_trans_2-like"/>
</dbReference>
<evidence type="ECO:0000256" key="1">
    <source>
        <dbReference type="ARBA" id="ARBA00004236"/>
    </source>
</evidence>